<reference evidence="1 2" key="1">
    <citation type="submission" date="2022-10" db="EMBL/GenBank/DDBJ databases">
        <title>The complete genomes of actinobacterial strains from the NBC collection.</title>
        <authorList>
            <person name="Joergensen T.S."/>
            <person name="Alvarez Arevalo M."/>
            <person name="Sterndorff E.B."/>
            <person name="Faurdal D."/>
            <person name="Vuksanovic O."/>
            <person name="Mourched A.-S."/>
            <person name="Charusanti P."/>
            <person name="Shaw S."/>
            <person name="Blin K."/>
            <person name="Weber T."/>
        </authorList>
    </citation>
    <scope>NUCLEOTIDE SEQUENCE [LARGE SCALE GENOMIC DNA]</scope>
    <source>
        <strain evidence="1 2">NBC_00396</strain>
    </source>
</reference>
<proteinExistence type="predicted"/>
<gene>
    <name evidence="1" type="ORF">OG375_04285</name>
</gene>
<evidence type="ECO:0000313" key="2">
    <source>
        <dbReference type="Proteomes" id="UP001346877"/>
    </source>
</evidence>
<organism evidence="1 2">
    <name type="scientific">Micromonospora zamorensis</name>
    <dbReference type="NCBI Taxonomy" id="709883"/>
    <lineage>
        <taxon>Bacteria</taxon>
        <taxon>Bacillati</taxon>
        <taxon>Actinomycetota</taxon>
        <taxon>Actinomycetes</taxon>
        <taxon>Micromonosporales</taxon>
        <taxon>Micromonosporaceae</taxon>
        <taxon>Micromonospora</taxon>
    </lineage>
</organism>
<accession>A0ABZ1PIS1</accession>
<name>A0ABZ1PIS1_9ACTN</name>
<dbReference type="EMBL" id="CP107941">
    <property type="protein sequence ID" value="WUI83595.1"/>
    <property type="molecule type" value="Genomic_DNA"/>
</dbReference>
<protein>
    <submittedName>
        <fullName evidence="1">Uncharacterized protein</fullName>
    </submittedName>
</protein>
<evidence type="ECO:0000313" key="1">
    <source>
        <dbReference type="EMBL" id="WUI83595.1"/>
    </source>
</evidence>
<dbReference type="Proteomes" id="UP001346877">
    <property type="component" value="Chromosome"/>
</dbReference>
<keyword evidence="2" id="KW-1185">Reference proteome</keyword>
<sequence>MQVGDHTPVVLKGYGDAQVRRWCVLVGVDVARAVSAPTMQRPTGQSIKSN</sequence>
<dbReference type="RefSeq" id="WP_328372731.1">
    <property type="nucleotide sequence ID" value="NZ_CP107941.1"/>
</dbReference>